<sequence length="204" mass="21672">MFQGGTTTMAITNRDATFPARLSFNDLFTPRAQAEGADPKYQAVLLIPKTDEKTIATINAAIDAAVQDAVTRGTIKQAIDPAMTQYPPLRDGDRPKNNGEPRGDAYQGHWFISAKAPESRKPFIVDGNVRPIIDQSEIYSGMYVNAAVQFYVYSNSGNVGVAASLSGIQKVKDGERLGAEPTTAEDVFSALGGGAAAASPNLGF</sequence>
<organism evidence="2 3">
    <name type="scientific">Corynebacterium aurimucosum</name>
    <dbReference type="NCBI Taxonomy" id="169292"/>
    <lineage>
        <taxon>Bacteria</taxon>
        <taxon>Bacillati</taxon>
        <taxon>Actinomycetota</taxon>
        <taxon>Actinomycetes</taxon>
        <taxon>Mycobacteriales</taxon>
        <taxon>Corynebacteriaceae</taxon>
        <taxon>Corynebacterium</taxon>
    </lineage>
</organism>
<dbReference type="SUPFAM" id="SSF50249">
    <property type="entry name" value="Nucleic acid-binding proteins"/>
    <property type="match status" value="1"/>
</dbReference>
<accession>A0A6I3KAF9</accession>
<dbReference type="Gene3D" id="2.40.50.140">
    <property type="entry name" value="Nucleic acid-binding proteins"/>
    <property type="match status" value="1"/>
</dbReference>
<reference evidence="2 3" key="1">
    <citation type="submission" date="2019-07" db="EMBL/GenBank/DDBJ databases">
        <title>Draft genome of C. aurimucosum strain 332.</title>
        <authorList>
            <person name="Pacheco L.G.C."/>
            <person name="Aguiar E.R.G.R."/>
            <person name="Barberis C.M."/>
            <person name="Almuzara M.N."/>
            <person name="Traglia G.M."/>
            <person name="Santos C.S."/>
            <person name="Vay C.A."/>
            <person name="Rocha D.J.P.G."/>
        </authorList>
    </citation>
    <scope>NUCLEOTIDE SEQUENCE [LARGE SCALE GENOMIC DNA]</scope>
    <source>
        <strain evidence="2 3">332</strain>
    </source>
</reference>
<dbReference type="EMBL" id="VIOG01000004">
    <property type="protein sequence ID" value="MTD91136.1"/>
    <property type="molecule type" value="Genomic_DNA"/>
</dbReference>
<feature type="compositionally biased region" description="Basic and acidic residues" evidence="1">
    <location>
        <begin position="90"/>
        <end position="103"/>
    </location>
</feature>
<evidence type="ECO:0000256" key="1">
    <source>
        <dbReference type="SAM" id="MobiDB-lite"/>
    </source>
</evidence>
<name>A0A6I3KAF9_9CORY</name>
<evidence type="ECO:0000313" key="3">
    <source>
        <dbReference type="Proteomes" id="UP000432568"/>
    </source>
</evidence>
<dbReference type="Pfam" id="PF10991">
    <property type="entry name" value="Enc34_ssDNA-bd"/>
    <property type="match status" value="1"/>
</dbReference>
<dbReference type="InterPro" id="IPR022595">
    <property type="entry name" value="Enc34_ssDNA-bd"/>
</dbReference>
<evidence type="ECO:0000313" key="2">
    <source>
        <dbReference type="EMBL" id="MTD91136.1"/>
    </source>
</evidence>
<dbReference type="InterPro" id="IPR012340">
    <property type="entry name" value="NA-bd_OB-fold"/>
</dbReference>
<protein>
    <submittedName>
        <fullName evidence="2">DUF2815 family protein</fullName>
    </submittedName>
</protein>
<dbReference type="Proteomes" id="UP000432568">
    <property type="component" value="Unassembled WGS sequence"/>
</dbReference>
<proteinExistence type="predicted"/>
<comment type="caution">
    <text evidence="2">The sequence shown here is derived from an EMBL/GenBank/DDBJ whole genome shotgun (WGS) entry which is preliminary data.</text>
</comment>
<dbReference type="AlphaFoldDB" id="A0A6I3KAF9"/>
<feature type="region of interest" description="Disordered" evidence="1">
    <location>
        <begin position="81"/>
        <end position="106"/>
    </location>
</feature>
<gene>
    <name evidence="2" type="ORF">FME68_04415</name>
</gene>